<evidence type="ECO:0000256" key="9">
    <source>
        <dbReference type="PIRSR" id="PIRSR617736-1"/>
    </source>
</evidence>
<dbReference type="OrthoDB" id="9765195at2"/>
<dbReference type="PANTHER" id="PTHR10353">
    <property type="entry name" value="GLYCOSYL HYDROLASE"/>
    <property type="match status" value="1"/>
</dbReference>
<evidence type="ECO:0000256" key="7">
    <source>
        <dbReference type="ARBA" id="ARBA00023295"/>
    </source>
</evidence>
<comment type="similarity">
    <text evidence="2 11">Belongs to the glycosyl hydrolase 1 family.</text>
</comment>
<dbReference type="Gene3D" id="3.20.20.80">
    <property type="entry name" value="Glycosidases"/>
    <property type="match status" value="1"/>
</dbReference>
<accession>A0A4R5AJD3</accession>
<dbReference type="InterPro" id="IPR033132">
    <property type="entry name" value="GH_1_N_CS"/>
</dbReference>
<evidence type="ECO:0000256" key="4">
    <source>
        <dbReference type="ARBA" id="ARBA00022801"/>
    </source>
</evidence>
<feature type="binding site" evidence="10">
    <location>
        <position position="409"/>
    </location>
    <ligand>
        <name>substrate</name>
    </ligand>
</feature>
<evidence type="ECO:0000313" key="12">
    <source>
        <dbReference type="EMBL" id="TDD72753.1"/>
    </source>
</evidence>
<dbReference type="GO" id="GO:0030245">
    <property type="term" value="P:cellulose catabolic process"/>
    <property type="evidence" value="ECO:0007669"/>
    <property type="project" value="UniProtKB-KW"/>
</dbReference>
<keyword evidence="6" id="KW-0119">Carbohydrate metabolism</keyword>
<dbReference type="EC" id="3.2.1.21" evidence="3 11"/>
<evidence type="ECO:0000256" key="2">
    <source>
        <dbReference type="ARBA" id="ARBA00010838"/>
    </source>
</evidence>
<dbReference type="GO" id="GO:0005829">
    <property type="term" value="C:cytosol"/>
    <property type="evidence" value="ECO:0007669"/>
    <property type="project" value="TreeGrafter"/>
</dbReference>
<evidence type="ECO:0000256" key="8">
    <source>
        <dbReference type="ARBA" id="ARBA00023326"/>
    </source>
</evidence>
<feature type="binding site" evidence="10">
    <location>
        <begin position="416"/>
        <end position="417"/>
    </location>
    <ligand>
        <name>substrate</name>
    </ligand>
</feature>
<keyword evidence="13" id="KW-1185">Reference proteome</keyword>
<evidence type="ECO:0000256" key="1">
    <source>
        <dbReference type="ARBA" id="ARBA00000448"/>
    </source>
</evidence>
<feature type="binding site" evidence="10">
    <location>
        <position position="304"/>
    </location>
    <ligand>
        <name>substrate</name>
    </ligand>
</feature>
<dbReference type="SUPFAM" id="SSF51445">
    <property type="entry name" value="(Trans)glycosidases"/>
    <property type="match status" value="1"/>
</dbReference>
<dbReference type="PANTHER" id="PTHR10353:SF36">
    <property type="entry name" value="LP05116P"/>
    <property type="match status" value="1"/>
</dbReference>
<dbReference type="InterPro" id="IPR001360">
    <property type="entry name" value="Glyco_hydro_1"/>
</dbReference>
<reference evidence="12 13" key="1">
    <citation type="submission" date="2019-02" db="EMBL/GenBank/DDBJ databases">
        <title>Draft genome sequences of novel Actinobacteria.</title>
        <authorList>
            <person name="Sahin N."/>
            <person name="Ay H."/>
            <person name="Saygin H."/>
        </authorList>
    </citation>
    <scope>NUCLEOTIDE SEQUENCE [LARGE SCALE GENOMIC DNA]</scope>
    <source>
        <strain evidence="12 13">8K307</strain>
    </source>
</reference>
<dbReference type="GO" id="GO:0008422">
    <property type="term" value="F:beta-glucosidase activity"/>
    <property type="evidence" value="ECO:0007669"/>
    <property type="project" value="UniProtKB-EC"/>
</dbReference>
<feature type="active site" description="Nucleophile" evidence="9">
    <location>
        <position position="362"/>
    </location>
</feature>
<evidence type="ECO:0000256" key="10">
    <source>
        <dbReference type="PIRSR" id="PIRSR617736-2"/>
    </source>
</evidence>
<evidence type="ECO:0000256" key="3">
    <source>
        <dbReference type="ARBA" id="ARBA00012744"/>
    </source>
</evidence>
<dbReference type="InterPro" id="IPR017736">
    <property type="entry name" value="Glyco_hydro_1_beta-glucosidase"/>
</dbReference>
<dbReference type="Pfam" id="PF00232">
    <property type="entry name" value="Glyco_hydro_1"/>
    <property type="match status" value="1"/>
</dbReference>
<organism evidence="12 13">
    <name type="scientific">Jiangella aurantiaca</name>
    <dbReference type="NCBI Taxonomy" id="2530373"/>
    <lineage>
        <taxon>Bacteria</taxon>
        <taxon>Bacillati</taxon>
        <taxon>Actinomycetota</taxon>
        <taxon>Actinomycetes</taxon>
        <taxon>Jiangellales</taxon>
        <taxon>Jiangellaceae</taxon>
        <taxon>Jiangella</taxon>
    </lineage>
</organism>
<dbReference type="InterPro" id="IPR017853">
    <property type="entry name" value="GH"/>
</dbReference>
<dbReference type="FunFam" id="3.20.20.80:FF:000004">
    <property type="entry name" value="Beta-glucosidase 6-phospho-beta-glucosidase"/>
    <property type="match status" value="1"/>
</dbReference>
<dbReference type="PRINTS" id="PR00131">
    <property type="entry name" value="GLHYDRLASE1"/>
</dbReference>
<feature type="active site" description="Proton donor" evidence="9">
    <location>
        <position position="174"/>
    </location>
</feature>
<evidence type="ECO:0000313" key="13">
    <source>
        <dbReference type="Proteomes" id="UP000295217"/>
    </source>
</evidence>
<feature type="binding site" evidence="10">
    <location>
        <position position="28"/>
    </location>
    <ligand>
        <name>substrate</name>
    </ligand>
</feature>
<proteinExistence type="inferred from homology"/>
<sequence>MPPAPDDSPRLDAFPADFLWGAATAAYQIEGAVDSDGRRPSIWDSFAHSPRATLNGDTGDIACDHYHRWRDDFDLVKSLNLNAYRFSVSWARLQPTGRGPLNALGVAHYRAQLERLLALGIRPFVTLYHWDLPQELEDAGGWPVRETIDRFAEYASLTAEALGDLAADWITTNESWCQAFLGYGEGKHAPGRRDWRAAVAAAHHLNLAHGLAVRAIRAARPGASVGTAQLVVDFVPASSAPADIAASRRWDAHHNQTFLGPLGGGGYPADVLDLYSADGLADLLRPGDDAVMAEPIDFLGVNHYQQVVVAHDQNAAVPLRARDTPAEPALTSLGWSVKPESLRNVLVRVAGEFPDLPLYVTESGASFDDYVDPHGQVIDHERVDYLRRYLAAAGDAIKEGVDLRGYFAWSLLDNFEWAEGYRKRFGLIYVDYATQARILKASSVWYRDLISDHAALSRPA</sequence>
<name>A0A4R5AJD3_9ACTN</name>
<keyword evidence="5" id="KW-0136">Cellulose degradation</keyword>
<protein>
    <recommendedName>
        <fullName evidence="3 11">Beta-glucosidase</fullName>
        <ecNumber evidence="3 11">3.2.1.21</ecNumber>
    </recommendedName>
</protein>
<feature type="binding site" evidence="10">
    <location>
        <position position="173"/>
    </location>
    <ligand>
        <name>substrate</name>
    </ligand>
</feature>
<keyword evidence="7 11" id="KW-0326">Glycosidase</keyword>
<dbReference type="EMBL" id="SMLB01000002">
    <property type="protein sequence ID" value="TDD72753.1"/>
    <property type="molecule type" value="Genomic_DNA"/>
</dbReference>
<comment type="caution">
    <text evidence="12">The sequence shown here is derived from an EMBL/GenBank/DDBJ whole genome shotgun (WGS) entry which is preliminary data.</text>
</comment>
<keyword evidence="8" id="KW-0624">Polysaccharide degradation</keyword>
<evidence type="ECO:0000256" key="6">
    <source>
        <dbReference type="ARBA" id="ARBA00023277"/>
    </source>
</evidence>
<feature type="binding site" evidence="10">
    <location>
        <position position="129"/>
    </location>
    <ligand>
        <name>substrate</name>
    </ligand>
</feature>
<dbReference type="NCBIfam" id="TIGR03356">
    <property type="entry name" value="BGL"/>
    <property type="match status" value="1"/>
</dbReference>
<dbReference type="PROSITE" id="PS00653">
    <property type="entry name" value="GLYCOSYL_HYDROL_F1_2"/>
    <property type="match status" value="1"/>
</dbReference>
<dbReference type="Proteomes" id="UP000295217">
    <property type="component" value="Unassembled WGS sequence"/>
</dbReference>
<comment type="catalytic activity">
    <reaction evidence="1 11">
        <text>Hydrolysis of terminal, non-reducing beta-D-glucosyl residues with release of beta-D-glucose.</text>
        <dbReference type="EC" id="3.2.1.21"/>
    </reaction>
</comment>
<keyword evidence="4 11" id="KW-0378">Hydrolase</keyword>
<evidence type="ECO:0000256" key="5">
    <source>
        <dbReference type="ARBA" id="ARBA00023001"/>
    </source>
</evidence>
<gene>
    <name evidence="12" type="ORF">E1262_01915</name>
</gene>
<evidence type="ECO:0000256" key="11">
    <source>
        <dbReference type="RuleBase" id="RU361175"/>
    </source>
</evidence>
<dbReference type="AlphaFoldDB" id="A0A4R5AJD3"/>